<dbReference type="Proteomes" id="UP000271031">
    <property type="component" value="Unassembled WGS sequence"/>
</dbReference>
<evidence type="ECO:0000256" key="13">
    <source>
        <dbReference type="ARBA" id="ARBA00023304"/>
    </source>
</evidence>
<dbReference type="Gene3D" id="1.20.1250.20">
    <property type="entry name" value="MFS general substrate transporter like domains"/>
    <property type="match status" value="1"/>
</dbReference>
<feature type="transmembrane region" description="Helical" evidence="16">
    <location>
        <begin position="231"/>
        <end position="249"/>
    </location>
</feature>
<feature type="transmembrane region" description="Helical" evidence="16">
    <location>
        <begin position="399"/>
        <end position="420"/>
    </location>
</feature>
<evidence type="ECO:0000256" key="7">
    <source>
        <dbReference type="ARBA" id="ARBA00022448"/>
    </source>
</evidence>
<dbReference type="PROSITE" id="PS50850">
    <property type="entry name" value="MFS"/>
    <property type="match status" value="1"/>
</dbReference>
<comment type="caution">
    <text evidence="19">The sequence shown here is derived from an EMBL/GenBank/DDBJ whole genome shotgun (WGS) entry which is preliminary data.</text>
</comment>
<evidence type="ECO:0000256" key="4">
    <source>
        <dbReference type="ARBA" id="ARBA00006341"/>
    </source>
</evidence>
<feature type="transmembrane region" description="Helical" evidence="16">
    <location>
        <begin position="135"/>
        <end position="161"/>
    </location>
</feature>
<dbReference type="GO" id="GO:0022857">
    <property type="term" value="F:transmembrane transporter activity"/>
    <property type="evidence" value="ECO:0007669"/>
    <property type="project" value="InterPro"/>
</dbReference>
<proteinExistence type="inferred from homology"/>
<dbReference type="InterPro" id="IPR004789">
    <property type="entry name" value="Acetalactate_synth_ssu"/>
</dbReference>
<keyword evidence="11 16" id="KW-1133">Transmembrane helix</keyword>
<evidence type="ECO:0000259" key="18">
    <source>
        <dbReference type="PROSITE" id="PS51671"/>
    </source>
</evidence>
<comment type="pathway">
    <text evidence="2">Amino-acid biosynthesis; L-isoleucine biosynthesis; L-isoleucine from 2-oxobutanoate: step 1/4.</text>
</comment>
<evidence type="ECO:0000256" key="9">
    <source>
        <dbReference type="ARBA" id="ARBA00022605"/>
    </source>
</evidence>
<dbReference type="UniPathway" id="UPA00049">
    <property type="reaction ID" value="UER00059"/>
</dbReference>
<dbReference type="Pfam" id="PF07690">
    <property type="entry name" value="MFS_1"/>
    <property type="match status" value="1"/>
</dbReference>
<keyword evidence="12 16" id="KW-0472">Membrane</keyword>
<feature type="domain" description="ACT" evidence="18">
    <location>
        <begin position="53"/>
        <end position="127"/>
    </location>
</feature>
<evidence type="ECO:0000256" key="5">
    <source>
        <dbReference type="ARBA" id="ARBA00011744"/>
    </source>
</evidence>
<dbReference type="InterPro" id="IPR054480">
    <property type="entry name" value="AHAS_small-like_ACT"/>
</dbReference>
<dbReference type="GO" id="GO:1990610">
    <property type="term" value="F:acetolactate synthase regulator activity"/>
    <property type="evidence" value="ECO:0007669"/>
    <property type="project" value="InterPro"/>
</dbReference>
<comment type="catalytic activity">
    <reaction evidence="15">
        <text>2 pyruvate + H(+) = (2S)-2-acetolactate + CO2</text>
        <dbReference type="Rhea" id="RHEA:25249"/>
        <dbReference type="ChEBI" id="CHEBI:15361"/>
        <dbReference type="ChEBI" id="CHEBI:15378"/>
        <dbReference type="ChEBI" id="CHEBI:16526"/>
        <dbReference type="ChEBI" id="CHEBI:58476"/>
        <dbReference type="EC" id="2.2.1.6"/>
    </reaction>
</comment>
<comment type="similarity">
    <text evidence="4">Belongs to the acetolactate synthase small subunit family.</text>
</comment>
<evidence type="ECO:0000256" key="8">
    <source>
        <dbReference type="ARBA" id="ARBA00022475"/>
    </source>
</evidence>
<dbReference type="EC" id="2.2.1.6" evidence="6"/>
<dbReference type="InterPro" id="IPR002912">
    <property type="entry name" value="ACT_dom"/>
</dbReference>
<dbReference type="Gene3D" id="3.30.70.260">
    <property type="match status" value="1"/>
</dbReference>
<evidence type="ECO:0000256" key="1">
    <source>
        <dbReference type="ARBA" id="ARBA00004651"/>
    </source>
</evidence>
<evidence type="ECO:0000259" key="17">
    <source>
        <dbReference type="PROSITE" id="PS50850"/>
    </source>
</evidence>
<dbReference type="UniPathway" id="UPA00047">
    <property type="reaction ID" value="UER00055"/>
</dbReference>
<dbReference type="InterPro" id="IPR039557">
    <property type="entry name" value="AHAS_ACT"/>
</dbReference>
<dbReference type="PANTHER" id="PTHR23517">
    <property type="entry name" value="RESISTANCE PROTEIN MDTM, PUTATIVE-RELATED-RELATED"/>
    <property type="match status" value="1"/>
</dbReference>
<dbReference type="AlphaFoldDB" id="A0A3M8DGF2"/>
<dbReference type="GO" id="GO:0005737">
    <property type="term" value="C:cytoplasm"/>
    <property type="evidence" value="ECO:0007669"/>
    <property type="project" value="UniProtKB-ARBA"/>
</dbReference>
<dbReference type="EMBL" id="RHHQ01000012">
    <property type="protein sequence ID" value="RNB87076.1"/>
    <property type="molecule type" value="Genomic_DNA"/>
</dbReference>
<evidence type="ECO:0000256" key="14">
    <source>
        <dbReference type="ARBA" id="ARBA00031510"/>
    </source>
</evidence>
<evidence type="ECO:0000313" key="20">
    <source>
        <dbReference type="Proteomes" id="UP000271031"/>
    </source>
</evidence>
<dbReference type="CDD" id="cd04878">
    <property type="entry name" value="ACT_AHAS"/>
    <property type="match status" value="1"/>
</dbReference>
<feature type="transmembrane region" description="Helical" evidence="16">
    <location>
        <begin position="294"/>
        <end position="311"/>
    </location>
</feature>
<keyword evidence="10 16" id="KW-0812">Transmembrane</keyword>
<feature type="domain" description="Major facilitator superfamily (MFS) profile" evidence="17">
    <location>
        <begin position="136"/>
        <end position="514"/>
    </location>
</feature>
<accession>A0A3M8DGF2</accession>
<protein>
    <recommendedName>
        <fullName evidence="6">acetolactate synthase</fullName>
        <ecNumber evidence="6">2.2.1.6</ecNumber>
    </recommendedName>
    <alternativeName>
        <fullName evidence="14">Acetohydroxy-acid synthase small subunit</fullName>
    </alternativeName>
</protein>
<dbReference type="InterPro" id="IPR050171">
    <property type="entry name" value="MFS_Transporters"/>
</dbReference>
<comment type="subunit">
    <text evidence="5">Dimer of large and small chains.</text>
</comment>
<dbReference type="SUPFAM" id="SSF55021">
    <property type="entry name" value="ACT-like"/>
    <property type="match status" value="1"/>
</dbReference>
<feature type="transmembrane region" description="Helical" evidence="16">
    <location>
        <begin position="426"/>
        <end position="449"/>
    </location>
</feature>
<dbReference type="SUPFAM" id="SSF103473">
    <property type="entry name" value="MFS general substrate transporter"/>
    <property type="match status" value="1"/>
</dbReference>
<evidence type="ECO:0000256" key="2">
    <source>
        <dbReference type="ARBA" id="ARBA00004974"/>
    </source>
</evidence>
<evidence type="ECO:0000256" key="15">
    <source>
        <dbReference type="ARBA" id="ARBA00048670"/>
    </source>
</evidence>
<name>A0A3M8DGF2_9BACL</name>
<dbReference type="NCBIfam" id="TIGR00119">
    <property type="entry name" value="acolac_sm"/>
    <property type="match status" value="1"/>
</dbReference>
<evidence type="ECO:0000256" key="11">
    <source>
        <dbReference type="ARBA" id="ARBA00022989"/>
    </source>
</evidence>
<dbReference type="InterPro" id="IPR011701">
    <property type="entry name" value="MFS"/>
</dbReference>
<feature type="transmembrane region" description="Helical" evidence="16">
    <location>
        <begin position="337"/>
        <end position="358"/>
    </location>
</feature>
<organism evidence="19 20">
    <name type="scientific">Brevibacillus fluminis</name>
    <dbReference type="NCBI Taxonomy" id="511487"/>
    <lineage>
        <taxon>Bacteria</taxon>
        <taxon>Bacillati</taxon>
        <taxon>Bacillota</taxon>
        <taxon>Bacilli</taxon>
        <taxon>Bacillales</taxon>
        <taxon>Paenibacillaceae</taxon>
        <taxon>Brevibacillus</taxon>
    </lineage>
</organism>
<reference evidence="19 20" key="1">
    <citation type="submission" date="2018-10" db="EMBL/GenBank/DDBJ databases">
        <title>Phylogenomics of Brevibacillus.</title>
        <authorList>
            <person name="Dunlap C."/>
        </authorList>
    </citation>
    <scope>NUCLEOTIDE SEQUENCE [LARGE SCALE GENOMIC DNA]</scope>
    <source>
        <strain evidence="19 20">JCM 15716</strain>
    </source>
</reference>
<dbReference type="GO" id="GO:0009097">
    <property type="term" value="P:isoleucine biosynthetic process"/>
    <property type="evidence" value="ECO:0007669"/>
    <property type="project" value="UniProtKB-UniPathway"/>
</dbReference>
<dbReference type="InterPro" id="IPR005829">
    <property type="entry name" value="Sugar_transporter_CS"/>
</dbReference>
<feature type="transmembrane region" description="Helical" evidence="16">
    <location>
        <begin position="486"/>
        <end position="511"/>
    </location>
</feature>
<feature type="transmembrane region" description="Helical" evidence="16">
    <location>
        <begin position="370"/>
        <end position="387"/>
    </location>
</feature>
<dbReference type="GO" id="GO:0003984">
    <property type="term" value="F:acetolactate synthase activity"/>
    <property type="evidence" value="ECO:0007669"/>
    <property type="project" value="UniProtKB-EC"/>
</dbReference>
<dbReference type="PANTHER" id="PTHR23517:SF13">
    <property type="entry name" value="MAJOR FACILITATOR SUPERFAMILY MFS_1"/>
    <property type="match status" value="1"/>
</dbReference>
<keyword evidence="8" id="KW-1003">Cell membrane</keyword>
<gene>
    <name evidence="19" type="primary">ilvN</name>
    <name evidence="19" type="ORF">EDM56_15385</name>
</gene>
<feature type="transmembrane region" description="Helical" evidence="16">
    <location>
        <begin position="167"/>
        <end position="190"/>
    </location>
</feature>
<comment type="subcellular location">
    <subcellularLocation>
        <location evidence="1">Cell membrane</location>
        <topology evidence="1">Multi-pass membrane protein</topology>
    </subcellularLocation>
</comment>
<evidence type="ECO:0000256" key="3">
    <source>
        <dbReference type="ARBA" id="ARBA00005025"/>
    </source>
</evidence>
<keyword evidence="20" id="KW-1185">Reference proteome</keyword>
<evidence type="ECO:0000256" key="12">
    <source>
        <dbReference type="ARBA" id="ARBA00023136"/>
    </source>
</evidence>
<dbReference type="GO" id="GO:0005886">
    <property type="term" value="C:plasma membrane"/>
    <property type="evidence" value="ECO:0007669"/>
    <property type="project" value="UniProtKB-SubCell"/>
</dbReference>
<dbReference type="InterPro" id="IPR045865">
    <property type="entry name" value="ACT-like_dom_sf"/>
</dbReference>
<evidence type="ECO:0000256" key="6">
    <source>
        <dbReference type="ARBA" id="ARBA00013145"/>
    </source>
</evidence>
<evidence type="ECO:0000256" key="10">
    <source>
        <dbReference type="ARBA" id="ARBA00022692"/>
    </source>
</evidence>
<feature type="transmembrane region" description="Helical" evidence="16">
    <location>
        <begin position="202"/>
        <end position="219"/>
    </location>
</feature>
<evidence type="ECO:0000313" key="19">
    <source>
        <dbReference type="EMBL" id="RNB87076.1"/>
    </source>
</evidence>
<keyword evidence="7" id="KW-0813">Transport</keyword>
<sequence>MISISDDLLIDIPKRYGKQTIQIVLVCHLECYHRFDLISKGAYRIVAALTSHTLSVLVNDHPGVLARVSDFFGSRGYNIDKLTVGTYKHQGVSRIKISTSMDERAVDQVMGQLEELMDVISVRAMRHRVAQSKTLPFWLVAYGLFITLLGTNIPAPLYALYRAQWNLSAGMITLIFAAYALVVIPTIIISGQLSDRIGRKKLLIPGVLFSLIGSILFALSDGLSMLLFSRMLQGVSVGMLNGVAVAAMTEYDEKHSRTKSAFVAALAVTLGNAIGPVISGFLGEYGPYPMQLSYFIHVIVAIPAVLGLMAIREQKRTVATASRLHAPTVPAAIRRPFALAAVTSFIAWSIMSLMLSIIPSYFGTLVGQSNLSLSGTVIALVLGLSTLHQIMLKKRRIPALIGIGYLFLALGLIAMVVTLVTKSLLFLLLTTVFIGLGHGPTYAGALAQVNQVAPDSARGDVVSSFFVVTYLGVSIPILGLGFAAQWIGLTAAIEIFAVAMGALIVWSLVAWRRS</sequence>
<comment type="pathway">
    <text evidence="3">Amino-acid biosynthesis; L-valine biosynthesis; L-valine from pyruvate: step 1/4.</text>
</comment>
<feature type="transmembrane region" description="Helical" evidence="16">
    <location>
        <begin position="461"/>
        <end position="480"/>
    </location>
</feature>
<dbReference type="GO" id="GO:0009099">
    <property type="term" value="P:L-valine biosynthetic process"/>
    <property type="evidence" value="ECO:0007669"/>
    <property type="project" value="UniProtKB-UniPathway"/>
</dbReference>
<dbReference type="InterPro" id="IPR020846">
    <property type="entry name" value="MFS_dom"/>
</dbReference>
<keyword evidence="19" id="KW-0808">Transferase</keyword>
<dbReference type="InterPro" id="IPR036259">
    <property type="entry name" value="MFS_trans_sf"/>
</dbReference>
<evidence type="ECO:0000256" key="16">
    <source>
        <dbReference type="SAM" id="Phobius"/>
    </source>
</evidence>
<keyword evidence="13" id="KW-0100">Branched-chain amino acid biosynthesis</keyword>
<keyword evidence="9" id="KW-0028">Amino-acid biosynthesis</keyword>
<dbReference type="PROSITE" id="PS00216">
    <property type="entry name" value="SUGAR_TRANSPORT_1"/>
    <property type="match status" value="1"/>
</dbReference>
<dbReference type="PROSITE" id="PS51671">
    <property type="entry name" value="ACT"/>
    <property type="match status" value="1"/>
</dbReference>
<dbReference type="OrthoDB" id="9793283at2"/>
<feature type="transmembrane region" description="Helical" evidence="16">
    <location>
        <begin position="261"/>
        <end position="282"/>
    </location>
</feature>
<dbReference type="Pfam" id="PF22629">
    <property type="entry name" value="ACT_AHAS_ss"/>
    <property type="match status" value="1"/>
</dbReference>